<gene>
    <name evidence="3" type="ORF">H9K75_12405</name>
</gene>
<dbReference type="InterPro" id="IPR003593">
    <property type="entry name" value="AAA+_ATPase"/>
</dbReference>
<dbReference type="InterPro" id="IPR027417">
    <property type="entry name" value="P-loop_NTPase"/>
</dbReference>
<dbReference type="SMART" id="SM00382">
    <property type="entry name" value="AAA"/>
    <property type="match status" value="1"/>
</dbReference>
<dbReference type="Proteomes" id="UP000516028">
    <property type="component" value="Chromosome"/>
</dbReference>
<accession>A0A7H0GQF6</accession>
<keyword evidence="3" id="KW-0067">ATP-binding</keyword>
<dbReference type="Gene3D" id="1.10.8.80">
    <property type="entry name" value="Magnesium chelatase subunit I, C-Terminal domain"/>
    <property type="match status" value="1"/>
</dbReference>
<evidence type="ECO:0000313" key="3">
    <source>
        <dbReference type="EMBL" id="QNP50522.1"/>
    </source>
</evidence>
<dbReference type="InterPro" id="IPR041628">
    <property type="entry name" value="ChlI/MoxR_AAA_lid"/>
</dbReference>
<reference evidence="3 4" key="1">
    <citation type="submission" date="2020-08" db="EMBL/GenBank/DDBJ databases">
        <title>Genome sequence of Diaphorobacter aerolatus KACC 16536T.</title>
        <authorList>
            <person name="Hyun D.-W."/>
            <person name="Bae J.-W."/>
        </authorList>
    </citation>
    <scope>NUCLEOTIDE SEQUENCE [LARGE SCALE GENOMIC DNA]</scope>
    <source>
        <strain evidence="3 4">KACC 16536</strain>
    </source>
</reference>
<keyword evidence="3" id="KW-0547">Nucleotide-binding</keyword>
<evidence type="ECO:0000259" key="2">
    <source>
        <dbReference type="SMART" id="SM00382"/>
    </source>
</evidence>
<evidence type="ECO:0000313" key="4">
    <source>
        <dbReference type="Proteomes" id="UP000516028"/>
    </source>
</evidence>
<organism evidence="3 4">
    <name type="scientific">Diaphorobacter aerolatus</name>
    <dbReference type="NCBI Taxonomy" id="1288495"/>
    <lineage>
        <taxon>Bacteria</taxon>
        <taxon>Pseudomonadati</taxon>
        <taxon>Pseudomonadota</taxon>
        <taxon>Betaproteobacteria</taxon>
        <taxon>Burkholderiales</taxon>
        <taxon>Comamonadaceae</taxon>
        <taxon>Diaphorobacter</taxon>
    </lineage>
</organism>
<feature type="compositionally biased region" description="Low complexity" evidence="1">
    <location>
        <begin position="299"/>
        <end position="315"/>
    </location>
</feature>
<dbReference type="SUPFAM" id="SSF52540">
    <property type="entry name" value="P-loop containing nucleoside triphosphate hydrolases"/>
    <property type="match status" value="1"/>
</dbReference>
<feature type="domain" description="AAA+ ATPase" evidence="2">
    <location>
        <begin position="40"/>
        <end position="183"/>
    </location>
</feature>
<name>A0A7H0GQF6_9BURK</name>
<dbReference type="GO" id="GO:0016887">
    <property type="term" value="F:ATP hydrolysis activity"/>
    <property type="evidence" value="ECO:0007669"/>
    <property type="project" value="InterPro"/>
</dbReference>
<dbReference type="Pfam" id="PF07728">
    <property type="entry name" value="AAA_5"/>
    <property type="match status" value="1"/>
</dbReference>
<protein>
    <submittedName>
        <fullName evidence="3">ATP-binding protein</fullName>
    </submittedName>
</protein>
<dbReference type="Gene3D" id="3.40.50.300">
    <property type="entry name" value="P-loop containing nucleotide triphosphate hydrolases"/>
    <property type="match status" value="1"/>
</dbReference>
<dbReference type="CDD" id="cd00009">
    <property type="entry name" value="AAA"/>
    <property type="match status" value="1"/>
</dbReference>
<sequence length="367" mass="38860">MKDRAIMAQSPPALPLFPFAAIAGQAGLRTALLLAAIDPRIGGVLVQGPRGTAKSTGARALAELLPDAPFVTLPLGATREHVVGTLDLQAALSMSELRFAPGLLARAHGGVLYVDEINLLPDALVDVLLDAAASGVNVIERDGISHSHAARFVLVGTMNPEEGMLRPQLLDRMGLCVHLSNVGDVALRQSIVRARLAFDANPAAFRAQHADEQQRLADRLGEARRRLAAEGELPWSDAVLQSAGELCVAAQVDGMRGDIVLLRAARAYAAWSNAPEVLPEHVHAVAEWALVHRRKAGAASRGVSSASPPSSSASPEHARESSARDQPSAQDDWGHMPPQPVGVARSETASRWMREPPRPGESLAKKA</sequence>
<dbReference type="Pfam" id="PF17863">
    <property type="entry name" value="AAA_lid_2"/>
    <property type="match status" value="1"/>
</dbReference>
<dbReference type="PANTHER" id="PTHR35023">
    <property type="entry name" value="CHELATASE-RELATED"/>
    <property type="match status" value="1"/>
</dbReference>
<dbReference type="KEGG" id="daer:H9K75_12405"/>
<dbReference type="GO" id="GO:0005524">
    <property type="term" value="F:ATP binding"/>
    <property type="evidence" value="ECO:0007669"/>
    <property type="project" value="UniProtKB-KW"/>
</dbReference>
<dbReference type="InterPro" id="IPR011704">
    <property type="entry name" value="ATPase_dyneun-rel_AAA"/>
</dbReference>
<dbReference type="InterPro" id="IPR052989">
    <property type="entry name" value="Mg-chelatase_DI-like"/>
</dbReference>
<dbReference type="AlphaFoldDB" id="A0A7H0GQF6"/>
<keyword evidence="4" id="KW-1185">Reference proteome</keyword>
<feature type="region of interest" description="Disordered" evidence="1">
    <location>
        <begin position="299"/>
        <end position="367"/>
    </location>
</feature>
<proteinExistence type="predicted"/>
<evidence type="ECO:0000256" key="1">
    <source>
        <dbReference type="SAM" id="MobiDB-lite"/>
    </source>
</evidence>
<dbReference type="EMBL" id="CP060783">
    <property type="protein sequence ID" value="QNP50522.1"/>
    <property type="molecule type" value="Genomic_DNA"/>
</dbReference>
<dbReference type="PANTHER" id="PTHR35023:SF1">
    <property type="entry name" value="MG-PROTOPORPHYRIN IX CHELATASE"/>
    <property type="match status" value="1"/>
</dbReference>